<organism evidence="1">
    <name type="scientific">Arundo donax</name>
    <name type="common">Giant reed</name>
    <name type="synonym">Donax arundinaceus</name>
    <dbReference type="NCBI Taxonomy" id="35708"/>
    <lineage>
        <taxon>Eukaryota</taxon>
        <taxon>Viridiplantae</taxon>
        <taxon>Streptophyta</taxon>
        <taxon>Embryophyta</taxon>
        <taxon>Tracheophyta</taxon>
        <taxon>Spermatophyta</taxon>
        <taxon>Magnoliopsida</taxon>
        <taxon>Liliopsida</taxon>
        <taxon>Poales</taxon>
        <taxon>Poaceae</taxon>
        <taxon>PACMAD clade</taxon>
        <taxon>Arundinoideae</taxon>
        <taxon>Arundineae</taxon>
        <taxon>Arundo</taxon>
    </lineage>
</organism>
<accession>A0A0A8ZHI7</accession>
<proteinExistence type="predicted"/>
<reference evidence="1" key="2">
    <citation type="journal article" date="2015" name="Data Brief">
        <title>Shoot transcriptome of the giant reed, Arundo donax.</title>
        <authorList>
            <person name="Barrero R.A."/>
            <person name="Guerrero F.D."/>
            <person name="Moolhuijzen P."/>
            <person name="Goolsby J.A."/>
            <person name="Tidwell J."/>
            <person name="Bellgard S.E."/>
            <person name="Bellgard M.I."/>
        </authorList>
    </citation>
    <scope>NUCLEOTIDE SEQUENCE</scope>
    <source>
        <tissue evidence="1">Shoot tissue taken approximately 20 cm above the soil surface</tissue>
    </source>
</reference>
<name>A0A0A8ZHI7_ARUDO</name>
<sequence length="25" mass="2941">MFDPYLQINCHSCLSHYATIRSFHG</sequence>
<dbReference type="EMBL" id="GBRH01261710">
    <property type="protein sequence ID" value="JAD36185.1"/>
    <property type="molecule type" value="Transcribed_RNA"/>
</dbReference>
<dbReference type="AlphaFoldDB" id="A0A0A8ZHI7"/>
<evidence type="ECO:0000313" key="1">
    <source>
        <dbReference type="EMBL" id="JAD36185.1"/>
    </source>
</evidence>
<reference evidence="1" key="1">
    <citation type="submission" date="2014-09" db="EMBL/GenBank/DDBJ databases">
        <authorList>
            <person name="Magalhaes I.L.F."/>
            <person name="Oliveira U."/>
            <person name="Santos F.R."/>
            <person name="Vidigal T.H.D.A."/>
            <person name="Brescovit A.D."/>
            <person name="Santos A.J."/>
        </authorList>
    </citation>
    <scope>NUCLEOTIDE SEQUENCE</scope>
    <source>
        <tissue evidence="1">Shoot tissue taken approximately 20 cm above the soil surface</tissue>
    </source>
</reference>
<protein>
    <submittedName>
        <fullName evidence="1">Uncharacterized protein</fullName>
    </submittedName>
</protein>